<sequence length="93" mass="10695">MEQLVKELRSPTRVFSRDAEGNETFVDRPPTSKELRAANMITQQAEVIKGMERSFKTMLEEIKRAEETITNLQSQMKQMSDKPKTSDSTDKTN</sequence>
<gene>
    <name evidence="2" type="ORF">UFOVP273_88</name>
</gene>
<feature type="compositionally biased region" description="Basic and acidic residues" evidence="1">
    <location>
        <begin position="1"/>
        <end position="20"/>
    </location>
</feature>
<name>A0A6J5LRW5_9CAUD</name>
<organism evidence="2">
    <name type="scientific">uncultured Caudovirales phage</name>
    <dbReference type="NCBI Taxonomy" id="2100421"/>
    <lineage>
        <taxon>Viruses</taxon>
        <taxon>Duplodnaviria</taxon>
        <taxon>Heunggongvirae</taxon>
        <taxon>Uroviricota</taxon>
        <taxon>Caudoviricetes</taxon>
        <taxon>Peduoviridae</taxon>
        <taxon>Maltschvirus</taxon>
        <taxon>Maltschvirus maltsch</taxon>
    </lineage>
</organism>
<proteinExistence type="predicted"/>
<reference evidence="2" key="1">
    <citation type="submission" date="2020-04" db="EMBL/GenBank/DDBJ databases">
        <authorList>
            <person name="Chiriac C."/>
            <person name="Salcher M."/>
            <person name="Ghai R."/>
            <person name="Kavagutti S V."/>
        </authorList>
    </citation>
    <scope>NUCLEOTIDE SEQUENCE</scope>
</reference>
<protein>
    <submittedName>
        <fullName evidence="2">Uncharacterized protein</fullName>
    </submittedName>
</protein>
<feature type="region of interest" description="Disordered" evidence="1">
    <location>
        <begin position="71"/>
        <end position="93"/>
    </location>
</feature>
<evidence type="ECO:0000256" key="1">
    <source>
        <dbReference type="SAM" id="MobiDB-lite"/>
    </source>
</evidence>
<dbReference type="EMBL" id="LR796284">
    <property type="protein sequence ID" value="CAB4134469.1"/>
    <property type="molecule type" value="Genomic_DNA"/>
</dbReference>
<evidence type="ECO:0000313" key="2">
    <source>
        <dbReference type="EMBL" id="CAB4134469.1"/>
    </source>
</evidence>
<feature type="region of interest" description="Disordered" evidence="1">
    <location>
        <begin position="1"/>
        <end position="29"/>
    </location>
</feature>
<feature type="compositionally biased region" description="Basic and acidic residues" evidence="1">
    <location>
        <begin position="79"/>
        <end position="93"/>
    </location>
</feature>
<accession>A0A6J5LRW5</accession>